<evidence type="ECO:0000313" key="1">
    <source>
        <dbReference type="EMBL" id="GLW66380.1"/>
    </source>
</evidence>
<dbReference type="EMBL" id="BSRZ01000014">
    <property type="protein sequence ID" value="GLW66380.1"/>
    <property type="molecule type" value="Genomic_DNA"/>
</dbReference>
<gene>
    <name evidence="1" type="ORF">Arub01_46240</name>
</gene>
<organism evidence="1 2">
    <name type="scientific">Actinomadura rubrobrunea</name>
    <dbReference type="NCBI Taxonomy" id="115335"/>
    <lineage>
        <taxon>Bacteria</taxon>
        <taxon>Bacillati</taxon>
        <taxon>Actinomycetota</taxon>
        <taxon>Actinomycetes</taxon>
        <taxon>Streptosporangiales</taxon>
        <taxon>Thermomonosporaceae</taxon>
        <taxon>Actinomadura</taxon>
    </lineage>
</organism>
<protein>
    <submittedName>
        <fullName evidence="1">Uncharacterized protein</fullName>
    </submittedName>
</protein>
<dbReference type="Proteomes" id="UP001165124">
    <property type="component" value="Unassembled WGS sequence"/>
</dbReference>
<sequence length="68" mass="6492">MGEVKQQVLAVGVGLLEDVAVDEAGAVGEAPLGAVGAHGAAAEPFAMFGGQTVNGVSFGHDGPSIGSS</sequence>
<dbReference type="AlphaFoldDB" id="A0A9W6UZ46"/>
<reference evidence="1" key="1">
    <citation type="submission" date="2023-02" db="EMBL/GenBank/DDBJ databases">
        <title>Actinomadura rubrobrunea NBRC 14622.</title>
        <authorList>
            <person name="Ichikawa N."/>
            <person name="Sato H."/>
            <person name="Tonouchi N."/>
        </authorList>
    </citation>
    <scope>NUCLEOTIDE SEQUENCE</scope>
    <source>
        <strain evidence="1">NBRC 14622</strain>
    </source>
</reference>
<comment type="caution">
    <text evidence="1">The sequence shown here is derived from an EMBL/GenBank/DDBJ whole genome shotgun (WGS) entry which is preliminary data.</text>
</comment>
<name>A0A9W6UZ46_9ACTN</name>
<keyword evidence="2" id="KW-1185">Reference proteome</keyword>
<evidence type="ECO:0000313" key="2">
    <source>
        <dbReference type="Proteomes" id="UP001165124"/>
    </source>
</evidence>
<accession>A0A9W6UZ46</accession>
<proteinExistence type="predicted"/>